<dbReference type="SUPFAM" id="SSF52540">
    <property type="entry name" value="P-loop containing nucleoside triphosphate hydrolases"/>
    <property type="match status" value="1"/>
</dbReference>
<keyword evidence="5" id="KW-0460">Magnesium</keyword>
<keyword evidence="2" id="KW-0479">Metal-binding</keyword>
<dbReference type="PATRIC" id="fig|1618436.3.peg.1491"/>
<dbReference type="InterPro" id="IPR023192">
    <property type="entry name" value="TGS-like_dom_sf"/>
</dbReference>
<dbReference type="PRINTS" id="PR00326">
    <property type="entry name" value="GTP1OBG"/>
</dbReference>
<dbReference type="Proteomes" id="UP000034543">
    <property type="component" value="Unassembled WGS sequence"/>
</dbReference>
<dbReference type="AlphaFoldDB" id="A0A0G1F8V7"/>
<feature type="domain" description="OBG-type G" evidence="7">
    <location>
        <begin position="3"/>
        <end position="161"/>
    </location>
</feature>
<reference evidence="9 10" key="1">
    <citation type="journal article" date="2015" name="Nature">
        <title>rRNA introns, odd ribosomes, and small enigmatic genomes across a large radiation of phyla.</title>
        <authorList>
            <person name="Brown C.T."/>
            <person name="Hug L.A."/>
            <person name="Thomas B.C."/>
            <person name="Sharon I."/>
            <person name="Castelle C.J."/>
            <person name="Singh A."/>
            <person name="Wilkins M.J."/>
            <person name="Williams K.H."/>
            <person name="Banfield J.F."/>
        </authorList>
    </citation>
    <scope>NUCLEOTIDE SEQUENCE [LARGE SCALE GENOMIC DNA]</scope>
</reference>
<feature type="binding site" evidence="6">
    <location>
        <begin position="12"/>
        <end position="17"/>
    </location>
    <ligand>
        <name>ATP</name>
        <dbReference type="ChEBI" id="CHEBI:30616"/>
    </ligand>
</feature>
<evidence type="ECO:0000313" key="10">
    <source>
        <dbReference type="Proteomes" id="UP000034543"/>
    </source>
</evidence>
<name>A0A0G1F8V7_9BACT</name>
<dbReference type="GO" id="GO:0043023">
    <property type="term" value="F:ribosomal large subunit binding"/>
    <property type="evidence" value="ECO:0007669"/>
    <property type="project" value="UniProtKB-UniRule"/>
</dbReference>
<dbReference type="Gene3D" id="1.10.150.300">
    <property type="entry name" value="TGS-like domain"/>
    <property type="match status" value="1"/>
</dbReference>
<comment type="caution">
    <text evidence="9">The sequence shown here is derived from an EMBL/GenBank/DDBJ whole genome shotgun (WGS) entry which is preliminary data.</text>
</comment>
<feature type="domain" description="TGS" evidence="8">
    <location>
        <begin position="327"/>
        <end position="410"/>
    </location>
</feature>
<dbReference type="GO" id="GO:0005737">
    <property type="term" value="C:cytoplasm"/>
    <property type="evidence" value="ECO:0007669"/>
    <property type="project" value="TreeGrafter"/>
</dbReference>
<dbReference type="SUPFAM" id="SSF81271">
    <property type="entry name" value="TGS-like"/>
    <property type="match status" value="1"/>
</dbReference>
<evidence type="ECO:0000259" key="7">
    <source>
        <dbReference type="PROSITE" id="PS51710"/>
    </source>
</evidence>
<sequence>MNLSVGIVGLPNAGKSTLFNALLKKQVAFAANYPFATIEPNVGIVPVPDARLEKLAEIVENEITSPRGAGLAMTKKVPRVPATVKFVDIAGLVAGASKGEGLGNKFLAHIREVDLICQVTRSFTDPEVIHVAGEVNPQRDEKIIETELILADLQTLEKQPEPFGFAQGKPQGKTTLDDFKRWEVILKLKQELNNGKPAREVVTDPQEIELIRDLHLLTMKLVLQVVNVSENDLQNANAHNAPVPPLTLRGGQGELRENELGHQGIPESSSGQTLKQVQDDNMVVISAKIESELSSLSESEQKEYLESLGLQESGLERLIKKAYERLGLISFLTAGEKEVRAWTITRGTYAPKAAGVIHTDFEKGFIKAEVISFNDFVSLGGWAKAREQGKIRLEGKEYIMQDGDVVDFKINA</sequence>
<dbReference type="InterPro" id="IPR004095">
    <property type="entry name" value="TGS"/>
</dbReference>
<dbReference type="GO" id="GO:0005525">
    <property type="term" value="F:GTP binding"/>
    <property type="evidence" value="ECO:0007669"/>
    <property type="project" value="InterPro"/>
</dbReference>
<evidence type="ECO:0000256" key="2">
    <source>
        <dbReference type="ARBA" id="ARBA00022723"/>
    </source>
</evidence>
<dbReference type="GO" id="GO:0016887">
    <property type="term" value="F:ATP hydrolysis activity"/>
    <property type="evidence" value="ECO:0007669"/>
    <property type="project" value="UniProtKB-UniRule"/>
</dbReference>
<dbReference type="Gene3D" id="3.40.50.300">
    <property type="entry name" value="P-loop containing nucleotide triphosphate hydrolases"/>
    <property type="match status" value="1"/>
</dbReference>
<dbReference type="PANTHER" id="PTHR23305:SF18">
    <property type="entry name" value="OBG-TYPE G DOMAIN-CONTAINING PROTEIN"/>
    <property type="match status" value="1"/>
</dbReference>
<keyword evidence="4 6" id="KW-0067">ATP-binding</keyword>
<dbReference type="GO" id="GO:0046872">
    <property type="term" value="F:metal ion binding"/>
    <property type="evidence" value="ECO:0007669"/>
    <property type="project" value="UniProtKB-KW"/>
</dbReference>
<dbReference type="EMBL" id="LCFB01000044">
    <property type="protein sequence ID" value="KKS83278.1"/>
    <property type="molecule type" value="Genomic_DNA"/>
</dbReference>
<evidence type="ECO:0000256" key="6">
    <source>
        <dbReference type="HAMAP-Rule" id="MF_00944"/>
    </source>
</evidence>
<proteinExistence type="inferred from homology"/>
<dbReference type="PANTHER" id="PTHR23305">
    <property type="entry name" value="OBG GTPASE FAMILY"/>
    <property type="match status" value="1"/>
</dbReference>
<evidence type="ECO:0000313" key="9">
    <source>
        <dbReference type="EMBL" id="KKS83278.1"/>
    </source>
</evidence>
<dbReference type="PIRSF" id="PIRSF006641">
    <property type="entry name" value="CHP00092"/>
    <property type="match status" value="1"/>
</dbReference>
<dbReference type="FunFam" id="3.10.20.30:FF:000001">
    <property type="entry name" value="Ribosome-binding ATPase YchF"/>
    <property type="match status" value="1"/>
</dbReference>
<organism evidence="9 10">
    <name type="scientific">Candidatus Gottesmanbacteria bacterium GW2011_GWA1_43_11</name>
    <dbReference type="NCBI Taxonomy" id="1618436"/>
    <lineage>
        <taxon>Bacteria</taxon>
        <taxon>Candidatus Gottesmaniibacteriota</taxon>
    </lineage>
</organism>
<evidence type="ECO:0000256" key="3">
    <source>
        <dbReference type="ARBA" id="ARBA00022741"/>
    </source>
</evidence>
<comment type="cofactor">
    <cofactor evidence="1">
        <name>Mg(2+)</name>
        <dbReference type="ChEBI" id="CHEBI:18420"/>
    </cofactor>
</comment>
<dbReference type="InterPro" id="IPR041706">
    <property type="entry name" value="YchF_N"/>
</dbReference>
<evidence type="ECO:0000259" key="8">
    <source>
        <dbReference type="PROSITE" id="PS51880"/>
    </source>
</evidence>
<comment type="similarity">
    <text evidence="6">Belongs to the TRAFAC class OBG-HflX-like GTPase superfamily. OBG GTPase family. YchF/OLA1 subfamily.</text>
</comment>
<accession>A0A0G1F8V7</accession>
<dbReference type="CDD" id="cd04867">
    <property type="entry name" value="TGS_YchF_OLA1"/>
    <property type="match status" value="1"/>
</dbReference>
<dbReference type="InterPro" id="IPR013029">
    <property type="entry name" value="YchF_C"/>
</dbReference>
<dbReference type="InterPro" id="IPR006073">
    <property type="entry name" value="GTP-bd"/>
</dbReference>
<dbReference type="FunFam" id="1.10.150.300:FF:000001">
    <property type="entry name" value="Ribosome-binding ATPase YchF"/>
    <property type="match status" value="1"/>
</dbReference>
<dbReference type="InterPro" id="IPR027417">
    <property type="entry name" value="P-loop_NTPase"/>
</dbReference>
<dbReference type="InterPro" id="IPR012675">
    <property type="entry name" value="Beta-grasp_dom_sf"/>
</dbReference>
<dbReference type="PROSITE" id="PS51880">
    <property type="entry name" value="TGS"/>
    <property type="match status" value="1"/>
</dbReference>
<gene>
    <name evidence="6" type="primary">ychF</name>
    <name evidence="9" type="ORF">UV59_C0044G0001</name>
</gene>
<dbReference type="InterPro" id="IPR031167">
    <property type="entry name" value="G_OBG"/>
</dbReference>
<evidence type="ECO:0000256" key="1">
    <source>
        <dbReference type="ARBA" id="ARBA00001946"/>
    </source>
</evidence>
<dbReference type="InterPro" id="IPR004396">
    <property type="entry name" value="ATPase_YchF/OLA1"/>
</dbReference>
<dbReference type="InterPro" id="IPR012676">
    <property type="entry name" value="TGS-like"/>
</dbReference>
<dbReference type="Gene3D" id="3.10.20.30">
    <property type="match status" value="1"/>
</dbReference>
<keyword evidence="3 6" id="KW-0547">Nucleotide-binding</keyword>
<dbReference type="GO" id="GO:0005524">
    <property type="term" value="F:ATP binding"/>
    <property type="evidence" value="ECO:0007669"/>
    <property type="project" value="UniProtKB-UniRule"/>
</dbReference>
<dbReference type="Pfam" id="PF06071">
    <property type="entry name" value="YchF-GTPase_C"/>
    <property type="match status" value="1"/>
</dbReference>
<dbReference type="HAMAP" id="MF_00944">
    <property type="entry name" value="YchF_OLA1_ATPase"/>
    <property type="match status" value="1"/>
</dbReference>
<protein>
    <recommendedName>
        <fullName evidence="6">Ribosome-binding ATPase YchF</fullName>
    </recommendedName>
</protein>
<dbReference type="Pfam" id="PF01926">
    <property type="entry name" value="MMR_HSR1"/>
    <property type="match status" value="1"/>
</dbReference>
<dbReference type="STRING" id="1618436.UV59_C0044G0001"/>
<evidence type="ECO:0000256" key="4">
    <source>
        <dbReference type="ARBA" id="ARBA00022840"/>
    </source>
</evidence>
<comment type="function">
    <text evidence="6">ATPase that binds to both the 70S ribosome and the 50S ribosomal subunit in a nucleotide-independent manner.</text>
</comment>
<dbReference type="PROSITE" id="PS51710">
    <property type="entry name" value="G_OBG"/>
    <property type="match status" value="1"/>
</dbReference>
<evidence type="ECO:0000256" key="5">
    <source>
        <dbReference type="ARBA" id="ARBA00022842"/>
    </source>
</evidence>
<dbReference type="CDD" id="cd01900">
    <property type="entry name" value="YchF"/>
    <property type="match status" value="1"/>
</dbReference>